<evidence type="ECO:0000256" key="2">
    <source>
        <dbReference type="ARBA" id="ARBA00022723"/>
    </source>
</evidence>
<dbReference type="InterPro" id="IPR012337">
    <property type="entry name" value="RNaseH-like_sf"/>
</dbReference>
<evidence type="ECO:0000256" key="4">
    <source>
        <dbReference type="ARBA" id="ARBA00022833"/>
    </source>
</evidence>
<dbReference type="GO" id="GO:0046983">
    <property type="term" value="F:protein dimerization activity"/>
    <property type="evidence" value="ECO:0007669"/>
    <property type="project" value="InterPro"/>
</dbReference>
<dbReference type="Proteomes" id="UP000663882">
    <property type="component" value="Unassembled WGS sequence"/>
</dbReference>
<feature type="compositionally biased region" description="Low complexity" evidence="6">
    <location>
        <begin position="536"/>
        <end position="546"/>
    </location>
</feature>
<dbReference type="GO" id="GO:0008270">
    <property type="term" value="F:zinc ion binding"/>
    <property type="evidence" value="ECO:0007669"/>
    <property type="project" value="UniProtKB-KW"/>
</dbReference>
<evidence type="ECO:0000259" key="7">
    <source>
        <dbReference type="Pfam" id="PF05699"/>
    </source>
</evidence>
<evidence type="ECO:0000256" key="1">
    <source>
        <dbReference type="ARBA" id="ARBA00004123"/>
    </source>
</evidence>
<dbReference type="PANTHER" id="PTHR46481">
    <property type="entry name" value="ZINC FINGER BED DOMAIN-CONTAINING PROTEIN 4"/>
    <property type="match status" value="1"/>
</dbReference>
<keyword evidence="3" id="KW-0863">Zinc-finger</keyword>
<feature type="region of interest" description="Disordered" evidence="6">
    <location>
        <begin position="531"/>
        <end position="553"/>
    </location>
</feature>
<dbReference type="Pfam" id="PF10683">
    <property type="entry name" value="DBD_Tnp_Hermes"/>
    <property type="match status" value="1"/>
</dbReference>
<dbReference type="PANTHER" id="PTHR46481:SF10">
    <property type="entry name" value="ZINC FINGER BED DOMAIN-CONTAINING PROTEIN 39"/>
    <property type="match status" value="1"/>
</dbReference>
<dbReference type="Gene3D" id="1.10.10.1070">
    <property type="entry name" value="Zinc finger, BED domain-containing"/>
    <property type="match status" value="1"/>
</dbReference>
<keyword evidence="4" id="KW-0862">Zinc</keyword>
<evidence type="ECO:0000259" key="8">
    <source>
        <dbReference type="Pfam" id="PF10683"/>
    </source>
</evidence>
<dbReference type="AlphaFoldDB" id="A0A814Q807"/>
<feature type="domain" description="Hermes trasposase DNA-binding" evidence="8">
    <location>
        <begin position="139"/>
        <end position="193"/>
    </location>
</feature>
<dbReference type="OrthoDB" id="10023994at2759"/>
<evidence type="ECO:0000256" key="6">
    <source>
        <dbReference type="SAM" id="MobiDB-lite"/>
    </source>
</evidence>
<dbReference type="Pfam" id="PF05699">
    <property type="entry name" value="Dimer_Tnp_hAT"/>
    <property type="match status" value="1"/>
</dbReference>
<keyword evidence="2" id="KW-0479">Metal-binding</keyword>
<protein>
    <recommendedName>
        <fullName evidence="12">Transposase</fullName>
    </recommendedName>
</protein>
<organism evidence="10 11">
    <name type="scientific">Rotaria sordida</name>
    <dbReference type="NCBI Taxonomy" id="392033"/>
    <lineage>
        <taxon>Eukaryota</taxon>
        <taxon>Metazoa</taxon>
        <taxon>Spiralia</taxon>
        <taxon>Gnathifera</taxon>
        <taxon>Rotifera</taxon>
        <taxon>Eurotatoria</taxon>
        <taxon>Bdelloidea</taxon>
        <taxon>Philodinida</taxon>
        <taxon>Philodinidae</taxon>
        <taxon>Rotaria</taxon>
    </lineage>
</organism>
<comment type="subcellular location">
    <subcellularLocation>
        <location evidence="1">Nucleus</location>
    </subcellularLocation>
</comment>
<feature type="domain" description="HAT C-terminal dimerisation" evidence="7">
    <location>
        <begin position="561"/>
        <end position="641"/>
    </location>
</feature>
<sequence>MDVVEIDAFDEDTLDSEKIKHLLCSDSNKYIVIENKLSKPCPSWWKIFGFPAILDENKKYRRIFAYVSCFKCFQTFIYSSKSGTTRLKEHEIKCIKSNSSSSSSSSISISSEVINQSDALLSAQSTLAQHGFKKSLKLSEKDIENMKKLSAQWMCENIRPFSVIEDSGFRAVSQELICIGHKYGVVDVDDVLRGRQTTAQTIYNLADSYRERINQISIEPLQQHAVTISPDFWLDPYKNISYLGLNVSFVDANHRYFSIDLFCRAYFGVKSGDLIVNSLQAHLQEFGINDLTSVNILCDRGSNFVKGFRDYDPLFCCGHRLNNILKTDILSSADESEDDEDILISIPVTRNRKQKDDNQQLSAKASVDDIPGEAKAVLLTLSQYVIKLIQVGNSPSLHMVLLCTQTLRDALKSYESLVNYNNIRDDHQLEQLDEAHDDILEQLEGVKFFLNRMRNLLNEMLVLDVRHYVATALHAKYRSLKSCTFIELSQRYYYIRQRLQLIDISPNELNQRQTKEPTAKRFKADPFRRFESDDLSSQQETSGESGNESEEYPFASKKLDELDRYLSLELDRSKLSSNPLGFWKEQHEKFPRLSRLARSIFSIPATSAGVEREFSAAGLVIQERRTNLNPEQLDNILLVRSMQKYNYLLQ</sequence>
<dbReference type="Proteomes" id="UP000663889">
    <property type="component" value="Unassembled WGS sequence"/>
</dbReference>
<evidence type="ECO:0000256" key="5">
    <source>
        <dbReference type="ARBA" id="ARBA00023242"/>
    </source>
</evidence>
<dbReference type="EMBL" id="CAJNOO010001212">
    <property type="protein sequence ID" value="CAF1115627.1"/>
    <property type="molecule type" value="Genomic_DNA"/>
</dbReference>
<comment type="caution">
    <text evidence="10">The sequence shown here is derived from an EMBL/GenBank/DDBJ whole genome shotgun (WGS) entry which is preliminary data.</text>
</comment>
<gene>
    <name evidence="10" type="ORF">RFH988_LOCUS20075</name>
    <name evidence="9" type="ORF">SEV965_LOCUS16260</name>
</gene>
<dbReference type="SUPFAM" id="SSF53098">
    <property type="entry name" value="Ribonuclease H-like"/>
    <property type="match status" value="1"/>
</dbReference>
<evidence type="ECO:0000313" key="11">
    <source>
        <dbReference type="Proteomes" id="UP000663882"/>
    </source>
</evidence>
<evidence type="ECO:0000313" key="9">
    <source>
        <dbReference type="EMBL" id="CAF1108617.1"/>
    </source>
</evidence>
<evidence type="ECO:0008006" key="12">
    <source>
        <dbReference type="Google" id="ProtNLM"/>
    </source>
</evidence>
<dbReference type="InterPro" id="IPR008906">
    <property type="entry name" value="HATC_C_dom"/>
</dbReference>
<reference evidence="10" key="1">
    <citation type="submission" date="2021-02" db="EMBL/GenBank/DDBJ databases">
        <authorList>
            <person name="Nowell W R."/>
        </authorList>
    </citation>
    <scope>NUCLEOTIDE SEQUENCE</scope>
</reference>
<dbReference type="GO" id="GO:0005634">
    <property type="term" value="C:nucleus"/>
    <property type="evidence" value="ECO:0007669"/>
    <property type="project" value="UniProtKB-SubCell"/>
</dbReference>
<dbReference type="InterPro" id="IPR052035">
    <property type="entry name" value="ZnF_BED_domain_contain"/>
</dbReference>
<dbReference type="SUPFAM" id="SSF140996">
    <property type="entry name" value="Hermes dimerisation domain"/>
    <property type="match status" value="1"/>
</dbReference>
<evidence type="ECO:0000313" key="10">
    <source>
        <dbReference type="EMBL" id="CAF1115627.1"/>
    </source>
</evidence>
<proteinExistence type="predicted"/>
<name>A0A814Q807_9BILA</name>
<dbReference type="EMBL" id="CAJNOU010000883">
    <property type="protein sequence ID" value="CAF1108617.1"/>
    <property type="molecule type" value="Genomic_DNA"/>
</dbReference>
<accession>A0A814Q807</accession>
<evidence type="ECO:0000256" key="3">
    <source>
        <dbReference type="ARBA" id="ARBA00022771"/>
    </source>
</evidence>
<keyword evidence="5" id="KW-0539">Nucleus</keyword>
<dbReference type="InterPro" id="IPR018473">
    <property type="entry name" value="Hermes_transposase_DNA-db"/>
</dbReference>